<gene>
    <name evidence="1" type="ORF">HK099_008311</name>
</gene>
<evidence type="ECO:0000313" key="2">
    <source>
        <dbReference type="Proteomes" id="UP001211065"/>
    </source>
</evidence>
<accession>A0AAD5U801</accession>
<protein>
    <recommendedName>
        <fullName evidence="3">Proteasome assembly chaperone 3</fullName>
    </recommendedName>
</protein>
<dbReference type="InterPro" id="IPR053720">
    <property type="entry name" value="Psm_Assembly_Chaperone"/>
</dbReference>
<evidence type="ECO:0000313" key="1">
    <source>
        <dbReference type="EMBL" id="KAJ3227901.1"/>
    </source>
</evidence>
<dbReference type="PANTHER" id="PTHR31051">
    <property type="entry name" value="PROTEASOME ASSEMBLY CHAPERONE 3"/>
    <property type="match status" value="1"/>
</dbReference>
<comment type="caution">
    <text evidence="1">The sequence shown here is derived from an EMBL/GenBank/DDBJ whole genome shotgun (WGS) entry which is preliminary data.</text>
</comment>
<reference evidence="1" key="1">
    <citation type="submission" date="2020-05" db="EMBL/GenBank/DDBJ databases">
        <title>Phylogenomic resolution of chytrid fungi.</title>
        <authorList>
            <person name="Stajich J.E."/>
            <person name="Amses K."/>
            <person name="Simmons R."/>
            <person name="Seto K."/>
            <person name="Myers J."/>
            <person name="Bonds A."/>
            <person name="Quandt C.A."/>
            <person name="Barry K."/>
            <person name="Liu P."/>
            <person name="Grigoriev I."/>
            <person name="Longcore J.E."/>
            <person name="James T.Y."/>
        </authorList>
    </citation>
    <scope>NUCLEOTIDE SEQUENCE</scope>
    <source>
        <strain evidence="1">JEL0476</strain>
    </source>
</reference>
<dbReference type="Gene3D" id="3.30.230.90">
    <property type="match status" value="1"/>
</dbReference>
<name>A0AAD5U801_9FUNG</name>
<evidence type="ECO:0008006" key="3">
    <source>
        <dbReference type="Google" id="ProtNLM"/>
    </source>
</evidence>
<dbReference type="AlphaFoldDB" id="A0AAD5U801"/>
<sequence>MSSVENNDGSFPLKTKTLSRNFKNKNLSILFNEFNDKLFLLISNYNKVGTFILTNRSGVLNNLDFYVEKFDKNDDSMTFEHKILLGSRESINLPSIYSSFILEKIIKKNENETRPILLGLSLDSKLLGTEVDIDLNREYLSEIESMLMELQII</sequence>
<dbReference type="GO" id="GO:0043248">
    <property type="term" value="P:proteasome assembly"/>
    <property type="evidence" value="ECO:0007669"/>
    <property type="project" value="InterPro"/>
</dbReference>
<dbReference type="EMBL" id="JADGJW010000009">
    <property type="protein sequence ID" value="KAJ3227901.1"/>
    <property type="molecule type" value="Genomic_DNA"/>
</dbReference>
<keyword evidence="2" id="KW-1185">Reference proteome</keyword>
<proteinExistence type="predicted"/>
<dbReference type="Proteomes" id="UP001211065">
    <property type="component" value="Unassembled WGS sequence"/>
</dbReference>
<dbReference type="InterPro" id="IPR018788">
    <property type="entry name" value="Proteasome_assmbl_chp_3"/>
</dbReference>
<dbReference type="Pfam" id="PF10178">
    <property type="entry name" value="PAC3"/>
    <property type="match status" value="1"/>
</dbReference>
<dbReference type="PANTHER" id="PTHR31051:SF1">
    <property type="entry name" value="PROTEASOME ASSEMBLY CHAPERONE 3"/>
    <property type="match status" value="1"/>
</dbReference>
<organism evidence="1 2">
    <name type="scientific">Clydaea vesicula</name>
    <dbReference type="NCBI Taxonomy" id="447962"/>
    <lineage>
        <taxon>Eukaryota</taxon>
        <taxon>Fungi</taxon>
        <taxon>Fungi incertae sedis</taxon>
        <taxon>Chytridiomycota</taxon>
        <taxon>Chytridiomycota incertae sedis</taxon>
        <taxon>Chytridiomycetes</taxon>
        <taxon>Lobulomycetales</taxon>
        <taxon>Lobulomycetaceae</taxon>
        <taxon>Clydaea</taxon>
    </lineage>
</organism>